<dbReference type="PANTHER" id="PTHR24251">
    <property type="entry name" value="OVOCHYMASE-RELATED"/>
    <property type="match status" value="1"/>
</dbReference>
<proteinExistence type="predicted"/>
<keyword evidence="6" id="KW-1185">Reference proteome</keyword>
<dbReference type="SUPFAM" id="SSF49854">
    <property type="entry name" value="Spermadhesin, CUB domain"/>
    <property type="match status" value="1"/>
</dbReference>
<dbReference type="AlphaFoldDB" id="A0A9W7G320"/>
<dbReference type="InterPro" id="IPR035914">
    <property type="entry name" value="Sperma_CUB_dom_sf"/>
</dbReference>
<gene>
    <name evidence="5" type="ORF">TrRE_jg438</name>
</gene>
<dbReference type="OrthoDB" id="431034at2759"/>
<feature type="transmembrane region" description="Helical" evidence="3">
    <location>
        <begin position="356"/>
        <end position="374"/>
    </location>
</feature>
<keyword evidence="2" id="KW-1015">Disulfide bond</keyword>
<evidence type="ECO:0000256" key="1">
    <source>
        <dbReference type="ARBA" id="ARBA00022737"/>
    </source>
</evidence>
<protein>
    <recommendedName>
        <fullName evidence="4">CUB domain-containing protein</fullName>
    </recommendedName>
</protein>
<feature type="non-terminal residue" evidence="5">
    <location>
        <position position="421"/>
    </location>
</feature>
<comment type="caution">
    <text evidence="5">The sequence shown here is derived from an EMBL/GenBank/DDBJ whole genome shotgun (WGS) entry which is preliminary data.</text>
</comment>
<dbReference type="Proteomes" id="UP001165082">
    <property type="component" value="Unassembled WGS sequence"/>
</dbReference>
<evidence type="ECO:0000259" key="4">
    <source>
        <dbReference type="PROSITE" id="PS01180"/>
    </source>
</evidence>
<evidence type="ECO:0000313" key="5">
    <source>
        <dbReference type="EMBL" id="GMI30115.1"/>
    </source>
</evidence>
<organism evidence="5 6">
    <name type="scientific">Triparma retinervis</name>
    <dbReference type="NCBI Taxonomy" id="2557542"/>
    <lineage>
        <taxon>Eukaryota</taxon>
        <taxon>Sar</taxon>
        <taxon>Stramenopiles</taxon>
        <taxon>Ochrophyta</taxon>
        <taxon>Bolidophyceae</taxon>
        <taxon>Parmales</taxon>
        <taxon>Triparmaceae</taxon>
        <taxon>Triparma</taxon>
    </lineage>
</organism>
<keyword evidence="3" id="KW-0812">Transmembrane</keyword>
<dbReference type="EMBL" id="BRXZ01007595">
    <property type="protein sequence ID" value="GMI30115.1"/>
    <property type="molecule type" value="Genomic_DNA"/>
</dbReference>
<feature type="domain" description="CUB" evidence="4">
    <location>
        <begin position="40"/>
        <end position="143"/>
    </location>
</feature>
<dbReference type="SMART" id="SM00042">
    <property type="entry name" value="CUB"/>
    <property type="match status" value="1"/>
</dbReference>
<dbReference type="InterPro" id="IPR000859">
    <property type="entry name" value="CUB_dom"/>
</dbReference>
<accession>A0A9W7G320</accession>
<evidence type="ECO:0000313" key="6">
    <source>
        <dbReference type="Proteomes" id="UP001165082"/>
    </source>
</evidence>
<evidence type="ECO:0000256" key="2">
    <source>
        <dbReference type="ARBA" id="ARBA00023157"/>
    </source>
</evidence>
<keyword evidence="1" id="KW-0677">Repeat</keyword>
<evidence type="ECO:0000256" key="3">
    <source>
        <dbReference type="SAM" id="Phobius"/>
    </source>
</evidence>
<dbReference type="Gene3D" id="2.60.120.290">
    <property type="entry name" value="Spermadhesin, CUB domain"/>
    <property type="match status" value="1"/>
</dbReference>
<name>A0A9W7G320_9STRA</name>
<sequence length="421" mass="45978">PHIFKTDEEAGFNASVAFSSTPPVTCPQGKYGADCSSDYCYGKTTLSTSGTITAQHRNLARCSWELTASEGKVVQLEFSAMALEYNNDFVQVFDSDGSTLLGKFSGFSPPPKLVSSGTTMRLALSTDDVVWQDQGFTASFTSVDIPDLTPCEPGKFGPFCDSDVCFGSLALEDDGGIIHSGINFPGGVECDWMIGKDASSPYESIIFSFNEVDMEPNQGLEGNVPDQIVFKDGDSDDVLYTVRGRSSECSRDNDCNPNRDSESPSSCVFADEADIFGVCECEVGFVNSDCSESTVTLTPTKGFVTVTYETDINDPSVFDGWNMTYSLCGGRGFGPCAQATHGNEIISESVVPLETILSIVAAAIFVIAVVVIYFRRHEHELEVVQHELEVEIQKDHMELKTMRLENEKLHENLKMLQQYSK</sequence>
<feature type="non-terminal residue" evidence="5">
    <location>
        <position position="1"/>
    </location>
</feature>
<keyword evidence="3" id="KW-0472">Membrane</keyword>
<dbReference type="CDD" id="cd00041">
    <property type="entry name" value="CUB"/>
    <property type="match status" value="1"/>
</dbReference>
<reference evidence="5" key="1">
    <citation type="submission" date="2022-07" db="EMBL/GenBank/DDBJ databases">
        <title>Genome analysis of Parmales, a sister group of diatoms, reveals the evolutionary specialization of diatoms from phago-mixotrophs to photoautotrophs.</title>
        <authorList>
            <person name="Ban H."/>
            <person name="Sato S."/>
            <person name="Yoshikawa S."/>
            <person name="Kazumasa Y."/>
            <person name="Nakamura Y."/>
            <person name="Ichinomiya M."/>
            <person name="Saitoh K."/>
            <person name="Sato N."/>
            <person name="Blanc-Mathieu R."/>
            <person name="Endo H."/>
            <person name="Kuwata A."/>
            <person name="Ogata H."/>
        </authorList>
    </citation>
    <scope>NUCLEOTIDE SEQUENCE</scope>
</reference>
<dbReference type="PROSITE" id="PS01180">
    <property type="entry name" value="CUB"/>
    <property type="match status" value="1"/>
</dbReference>
<dbReference type="Pfam" id="PF00431">
    <property type="entry name" value="CUB"/>
    <property type="match status" value="1"/>
</dbReference>
<keyword evidence="3" id="KW-1133">Transmembrane helix</keyword>